<dbReference type="RefSeq" id="WP_161124866.1">
    <property type="nucleotide sequence ID" value="NZ_VYSB01000006.1"/>
</dbReference>
<dbReference type="Proteomes" id="UP000481947">
    <property type="component" value="Unassembled WGS sequence"/>
</dbReference>
<accession>A0A7C9IY43</accession>
<evidence type="ECO:0000256" key="4">
    <source>
        <dbReference type="ARBA" id="ARBA00022989"/>
    </source>
</evidence>
<sequence length="730" mass="79124">MTHPRLRAAARVLLSPYFANGAMAALGLLLISGLVRLWLGPEAAAAASVGVIVCIPPDQASPQRGKIWLLLPSAILGLPLFAAVQALHASPLYLGLLLVSATFLAFLAGAWGKRGLPIVMSLMFAALFSMAMPRQASEASVLFNSACFALGAGVYLVWATVVNAWLNPFYRMATLANTLFSLVALMRLQARQFQPRDEPASASGLPVIGAVLRQQAQLADQLQAARDILLESPRTPRRQQLVAMLLLVMELRDHLLACELDLDAIRARPGHRSALPLLSRVMQDCASATEQVADALLRGDLPPAFPDLGQPLAPWRQADCAADHAREASDALPAALTLSLANRVANLSDDVLRLIELGRGQAAPNLAAVRTAWQLFVSPTYWSWRPLASLWRWNAPSLRHAIRASLALGSAYALAQVLPWGTHDYWILLTIVVVLRGSLAQTLERRNHRVLGTLIGCLLSAALLSAHLSALQLLLVLTLAQACAHAFAARRYLVTAVAATLLGLVQAHLLNAGASPVFDVIERMADTLIGVGFAWLYSYFLPSWERHSLPSLLTRTLKAQARHAEVALGLGQLQAIDNAPEIEWRLARREAHDSLSALMQAIQRSLSEPRAVRPPLEPLERLLAYSYQLLAQLTAVKTMLVQHRDRIDLLPLQPPLAQAVDAIGTVLTQPEVASLPADALPLAELPSFVAPLDDALEPWLLRRLQLATAVSGRVRAEADQVLSALRQSRP</sequence>
<feature type="transmembrane region" description="Helical" evidence="7">
    <location>
        <begin position="142"/>
        <end position="166"/>
    </location>
</feature>
<proteinExistence type="inferred from homology"/>
<dbReference type="EMBL" id="VYSB01000006">
    <property type="protein sequence ID" value="MYZ51907.1"/>
    <property type="molecule type" value="Genomic_DNA"/>
</dbReference>
<keyword evidence="5 7" id="KW-0472">Membrane</keyword>
<organism evidence="10 11">
    <name type="scientific">Malikia spinosa</name>
    <dbReference type="NCBI Taxonomy" id="86180"/>
    <lineage>
        <taxon>Bacteria</taxon>
        <taxon>Pseudomonadati</taxon>
        <taxon>Pseudomonadota</taxon>
        <taxon>Betaproteobacteria</taxon>
        <taxon>Burkholderiales</taxon>
        <taxon>Comamonadaceae</taxon>
        <taxon>Malikia</taxon>
    </lineage>
</organism>
<evidence type="ECO:0000313" key="11">
    <source>
        <dbReference type="Proteomes" id="UP000481947"/>
    </source>
</evidence>
<feature type="transmembrane region" description="Helical" evidence="7">
    <location>
        <begin position="67"/>
        <end position="86"/>
    </location>
</feature>
<feature type="domain" description="Integral membrane bound transporter" evidence="9">
    <location>
        <begin position="411"/>
        <end position="536"/>
    </location>
</feature>
<comment type="caution">
    <text evidence="10">The sequence shown here is derived from an EMBL/GenBank/DDBJ whole genome shotgun (WGS) entry which is preliminary data.</text>
</comment>
<evidence type="ECO:0000256" key="2">
    <source>
        <dbReference type="ARBA" id="ARBA00022475"/>
    </source>
</evidence>
<comment type="subcellular location">
    <subcellularLocation>
        <location evidence="1">Cell membrane</location>
        <topology evidence="1">Multi-pass membrane protein</topology>
    </subcellularLocation>
</comment>
<feature type="transmembrane region" description="Helical" evidence="7">
    <location>
        <begin position="118"/>
        <end position="136"/>
    </location>
</feature>
<gene>
    <name evidence="10" type="ORF">F5985_07115</name>
</gene>
<comment type="similarity">
    <text evidence="6">Belongs to the YccS/YhfK family.</text>
</comment>
<dbReference type="Pfam" id="PF13515">
    <property type="entry name" value="FUSC_2"/>
    <property type="match status" value="1"/>
</dbReference>
<feature type="transmembrane region" description="Helical" evidence="7">
    <location>
        <begin position="12"/>
        <end position="31"/>
    </location>
</feature>
<evidence type="ECO:0000256" key="3">
    <source>
        <dbReference type="ARBA" id="ARBA00022692"/>
    </source>
</evidence>
<evidence type="ECO:0000256" key="6">
    <source>
        <dbReference type="ARBA" id="ARBA00043993"/>
    </source>
</evidence>
<evidence type="ECO:0000256" key="1">
    <source>
        <dbReference type="ARBA" id="ARBA00004651"/>
    </source>
</evidence>
<reference evidence="10 11" key="1">
    <citation type="submission" date="2019-09" db="EMBL/GenBank/DDBJ databases">
        <title>Identification of Malikia spinosa a prominent benzene-, toluene-, and ethylbenzene-degrading bacterium: enrichment, isolation and whole genome sequencing.</title>
        <authorList>
            <person name="Tancsics A."/>
            <person name="Revesz F."/>
            <person name="Kriszt B."/>
        </authorList>
    </citation>
    <scope>NUCLEOTIDE SEQUENCE [LARGE SCALE GENOMIC DNA]</scope>
    <source>
        <strain evidence="10 11">AB6</strain>
    </source>
</reference>
<evidence type="ECO:0000259" key="8">
    <source>
        <dbReference type="Pfam" id="PF12805"/>
    </source>
</evidence>
<feature type="transmembrane region" description="Helical" evidence="7">
    <location>
        <begin position="92"/>
        <end position="111"/>
    </location>
</feature>
<dbReference type="Pfam" id="PF12805">
    <property type="entry name" value="FUSC-like"/>
    <property type="match status" value="1"/>
</dbReference>
<dbReference type="GO" id="GO:0005886">
    <property type="term" value="C:plasma membrane"/>
    <property type="evidence" value="ECO:0007669"/>
    <property type="project" value="UniProtKB-SubCell"/>
</dbReference>
<dbReference type="PANTHER" id="PTHR30509">
    <property type="entry name" value="P-HYDROXYBENZOIC ACID EFFLUX PUMP SUBUNIT-RELATED"/>
    <property type="match status" value="1"/>
</dbReference>
<dbReference type="InterPro" id="IPR049453">
    <property type="entry name" value="Memb_transporter_dom"/>
</dbReference>
<evidence type="ECO:0000256" key="7">
    <source>
        <dbReference type="SAM" id="Phobius"/>
    </source>
</evidence>
<dbReference type="PANTHER" id="PTHR30509:SF9">
    <property type="entry name" value="MULTIDRUG RESISTANCE PROTEIN MDTO"/>
    <property type="match status" value="1"/>
</dbReference>
<keyword evidence="3 7" id="KW-0812">Transmembrane</keyword>
<dbReference type="InterPro" id="IPR032692">
    <property type="entry name" value="YccS_N"/>
</dbReference>
<keyword evidence="2" id="KW-1003">Cell membrane</keyword>
<keyword evidence="4 7" id="KW-1133">Transmembrane helix</keyword>
<evidence type="ECO:0000313" key="10">
    <source>
        <dbReference type="EMBL" id="MYZ51907.1"/>
    </source>
</evidence>
<protein>
    <submittedName>
        <fullName evidence="10">FUSC family protein</fullName>
    </submittedName>
</protein>
<evidence type="ECO:0000259" key="9">
    <source>
        <dbReference type="Pfam" id="PF13515"/>
    </source>
</evidence>
<dbReference type="AlphaFoldDB" id="A0A7C9IY43"/>
<name>A0A7C9IY43_9BURK</name>
<evidence type="ECO:0000256" key="5">
    <source>
        <dbReference type="ARBA" id="ARBA00023136"/>
    </source>
</evidence>
<feature type="domain" description="Integral membrane protein YccS N-terminal" evidence="8">
    <location>
        <begin position="82"/>
        <end position="300"/>
    </location>
</feature>